<feature type="compositionally biased region" description="Polar residues" evidence="1">
    <location>
        <begin position="101"/>
        <end position="111"/>
    </location>
</feature>
<protein>
    <submittedName>
        <fullName evidence="2 4">Uncharacterized protein</fullName>
    </submittedName>
</protein>
<dbReference type="EMBL" id="UYWX01001948">
    <property type="protein sequence ID" value="VDM21984.1"/>
    <property type="molecule type" value="Genomic_DNA"/>
</dbReference>
<sequence>MVGLVLIKVEVVARPLGHPALAIHRRYPATAPRGSFWLLGFPPRPVHPSLDDLAVTVLRHGRHIDAVLGVDARSTCARAVWNSQRRRLPPPGLHVAGLQAHATTPSRSSSDLNNPPQPPFPITLLPTLLSSPPISYPYLHPH</sequence>
<organism evidence="4">
    <name type="scientific">Hydatigena taeniaeformis</name>
    <name type="common">Feline tapeworm</name>
    <name type="synonym">Taenia taeniaeformis</name>
    <dbReference type="NCBI Taxonomy" id="6205"/>
    <lineage>
        <taxon>Eukaryota</taxon>
        <taxon>Metazoa</taxon>
        <taxon>Spiralia</taxon>
        <taxon>Lophotrochozoa</taxon>
        <taxon>Platyhelminthes</taxon>
        <taxon>Cestoda</taxon>
        <taxon>Eucestoda</taxon>
        <taxon>Cyclophyllidea</taxon>
        <taxon>Taeniidae</taxon>
        <taxon>Hydatigera</taxon>
    </lineage>
</organism>
<dbReference type="OrthoDB" id="6258311at2759"/>
<gene>
    <name evidence="2" type="ORF">TTAC_LOCUS3115</name>
</gene>
<keyword evidence="3" id="KW-1185">Reference proteome</keyword>
<evidence type="ECO:0000256" key="1">
    <source>
        <dbReference type="SAM" id="MobiDB-lite"/>
    </source>
</evidence>
<name>A0A0R3WQU0_HYDTA</name>
<reference evidence="4" key="1">
    <citation type="submission" date="2017-02" db="UniProtKB">
        <authorList>
            <consortium name="WormBaseParasite"/>
        </authorList>
    </citation>
    <scope>IDENTIFICATION</scope>
</reference>
<reference evidence="2 3" key="2">
    <citation type="submission" date="2018-11" db="EMBL/GenBank/DDBJ databases">
        <authorList>
            <consortium name="Pathogen Informatics"/>
        </authorList>
    </citation>
    <scope>NUCLEOTIDE SEQUENCE [LARGE SCALE GENOMIC DNA]</scope>
</reference>
<dbReference type="WBParaSite" id="TTAC_0000313001-mRNA-1">
    <property type="protein sequence ID" value="TTAC_0000313001-mRNA-1"/>
    <property type="gene ID" value="TTAC_0000313001"/>
</dbReference>
<dbReference type="Proteomes" id="UP000274429">
    <property type="component" value="Unassembled WGS sequence"/>
</dbReference>
<evidence type="ECO:0000313" key="4">
    <source>
        <dbReference type="WBParaSite" id="TTAC_0000313001-mRNA-1"/>
    </source>
</evidence>
<accession>A0A0R3WQU0</accession>
<evidence type="ECO:0000313" key="2">
    <source>
        <dbReference type="EMBL" id="VDM21984.1"/>
    </source>
</evidence>
<feature type="region of interest" description="Disordered" evidence="1">
    <location>
        <begin position="92"/>
        <end position="117"/>
    </location>
</feature>
<dbReference type="AlphaFoldDB" id="A0A0R3WQU0"/>
<evidence type="ECO:0000313" key="3">
    <source>
        <dbReference type="Proteomes" id="UP000274429"/>
    </source>
</evidence>
<proteinExistence type="predicted"/>